<evidence type="ECO:0000313" key="3">
    <source>
        <dbReference type="EMBL" id="SOC51659.1"/>
    </source>
</evidence>
<sequence length="176" mass="18497">MTLVSQPPQDRHDPEDIDRRFREIVEGLRGPERPVPGEGEGGGRAGPGGAAPAEPGPSAPAEPTSAAPVRPVARAEGPRTPEGMATDHRSYSPPESEDDDHFVPPPPPPLPAGDLHFWAIVAGLVLGPLLVVLSAVLPVLDDGWTTVGAVLTLVGFLLLVLRLPRHRGEGDWGARV</sequence>
<name>A0A285VC48_9MICO</name>
<accession>A0A285VC48</accession>
<feature type="region of interest" description="Disordered" evidence="1">
    <location>
        <begin position="1"/>
        <end position="108"/>
    </location>
</feature>
<feature type="compositionally biased region" description="Gly residues" evidence="1">
    <location>
        <begin position="38"/>
        <end position="49"/>
    </location>
</feature>
<reference evidence="4" key="1">
    <citation type="submission" date="2017-08" db="EMBL/GenBank/DDBJ databases">
        <authorList>
            <person name="Varghese N."/>
            <person name="Submissions S."/>
        </authorList>
    </citation>
    <scope>NUCLEOTIDE SEQUENCE [LARGE SCALE GENOMIC DNA]</scope>
    <source>
        <strain evidence="4">USBA17B2</strain>
    </source>
</reference>
<evidence type="ECO:0000256" key="2">
    <source>
        <dbReference type="SAM" id="Phobius"/>
    </source>
</evidence>
<proteinExistence type="predicted"/>
<gene>
    <name evidence="3" type="ORF">SAMN05421879_101267</name>
</gene>
<organism evidence="3 4">
    <name type="scientific">Ornithinimicrobium cerasi</name>
    <dbReference type="NCBI Taxonomy" id="2248773"/>
    <lineage>
        <taxon>Bacteria</taxon>
        <taxon>Bacillati</taxon>
        <taxon>Actinomycetota</taxon>
        <taxon>Actinomycetes</taxon>
        <taxon>Micrococcales</taxon>
        <taxon>Ornithinimicrobiaceae</taxon>
        <taxon>Ornithinimicrobium</taxon>
    </lineage>
</organism>
<dbReference type="EMBL" id="OBQK01000001">
    <property type="protein sequence ID" value="SOC51659.1"/>
    <property type="molecule type" value="Genomic_DNA"/>
</dbReference>
<dbReference type="Proteomes" id="UP000219688">
    <property type="component" value="Unassembled WGS sequence"/>
</dbReference>
<evidence type="ECO:0000256" key="1">
    <source>
        <dbReference type="SAM" id="MobiDB-lite"/>
    </source>
</evidence>
<keyword evidence="2" id="KW-1133">Transmembrane helix</keyword>
<keyword evidence="2" id="KW-0472">Membrane</keyword>
<keyword evidence="4" id="KW-1185">Reference proteome</keyword>
<keyword evidence="2" id="KW-0812">Transmembrane</keyword>
<feature type="transmembrane region" description="Helical" evidence="2">
    <location>
        <begin position="143"/>
        <end position="161"/>
    </location>
</feature>
<evidence type="ECO:0008006" key="5">
    <source>
        <dbReference type="Google" id="ProtNLM"/>
    </source>
</evidence>
<feature type="compositionally biased region" description="Basic and acidic residues" evidence="1">
    <location>
        <begin position="9"/>
        <end position="32"/>
    </location>
</feature>
<evidence type="ECO:0000313" key="4">
    <source>
        <dbReference type="Proteomes" id="UP000219688"/>
    </source>
</evidence>
<dbReference type="AlphaFoldDB" id="A0A285VC48"/>
<protein>
    <recommendedName>
        <fullName evidence="5">DUF308 domain-containing protein</fullName>
    </recommendedName>
</protein>
<feature type="transmembrane region" description="Helical" evidence="2">
    <location>
        <begin position="115"/>
        <end position="137"/>
    </location>
</feature>